<dbReference type="AlphaFoldDB" id="A0A388KD52"/>
<protein>
    <recommendedName>
        <fullName evidence="5">Cilia- and flagella-associated protein 251</fullName>
    </recommendedName>
</protein>
<dbReference type="InterPro" id="IPR001680">
    <property type="entry name" value="WD40_rpt"/>
</dbReference>
<dbReference type="Gene3D" id="2.130.10.10">
    <property type="entry name" value="YVTN repeat-like/Quinoprotein amine dehydrogenase"/>
    <property type="match status" value="2"/>
</dbReference>
<dbReference type="SMART" id="SM00320">
    <property type="entry name" value="WD40"/>
    <property type="match status" value="9"/>
</dbReference>
<dbReference type="InterPro" id="IPR011992">
    <property type="entry name" value="EF-hand-dom_pair"/>
</dbReference>
<keyword evidence="4" id="KW-0966">Cell projection</keyword>
<evidence type="ECO:0000313" key="7">
    <source>
        <dbReference type="EMBL" id="GBG67926.1"/>
    </source>
</evidence>
<evidence type="ECO:0000256" key="5">
    <source>
        <dbReference type="ARBA" id="ARBA00040994"/>
    </source>
</evidence>
<comment type="subcellular location">
    <subcellularLocation>
        <location evidence="1">Cell projection</location>
        <location evidence="1">Cilium</location>
    </subcellularLocation>
</comment>
<evidence type="ECO:0000256" key="3">
    <source>
        <dbReference type="ARBA" id="ARBA00022737"/>
    </source>
</evidence>
<feature type="compositionally biased region" description="Acidic residues" evidence="6">
    <location>
        <begin position="21"/>
        <end position="30"/>
    </location>
</feature>
<evidence type="ECO:0000313" key="8">
    <source>
        <dbReference type="Proteomes" id="UP000265515"/>
    </source>
</evidence>
<name>A0A388KD52_CHABU</name>
<evidence type="ECO:0000256" key="4">
    <source>
        <dbReference type="ARBA" id="ARBA00023273"/>
    </source>
</evidence>
<feature type="region of interest" description="Disordered" evidence="6">
    <location>
        <begin position="21"/>
        <end position="42"/>
    </location>
</feature>
<dbReference type="Gramene" id="GBG67926">
    <property type="protein sequence ID" value="GBG67926"/>
    <property type="gene ID" value="CBR_g1046"/>
</dbReference>
<dbReference type="Proteomes" id="UP000265515">
    <property type="component" value="Unassembled WGS sequence"/>
</dbReference>
<dbReference type="GO" id="GO:0031514">
    <property type="term" value="C:motile cilium"/>
    <property type="evidence" value="ECO:0007669"/>
    <property type="project" value="TreeGrafter"/>
</dbReference>
<evidence type="ECO:0000256" key="6">
    <source>
        <dbReference type="SAM" id="MobiDB-lite"/>
    </source>
</evidence>
<dbReference type="PANTHER" id="PTHR13720">
    <property type="entry name" value="WD-40 REPEAT PROTEIN"/>
    <property type="match status" value="1"/>
</dbReference>
<keyword evidence="8" id="KW-1185">Reference proteome</keyword>
<dbReference type="Pfam" id="PF00400">
    <property type="entry name" value="WD40"/>
    <property type="match status" value="2"/>
</dbReference>
<dbReference type="SUPFAM" id="SSF47473">
    <property type="entry name" value="EF-hand"/>
    <property type="match status" value="1"/>
</dbReference>
<dbReference type="PANTHER" id="PTHR13720:SF13">
    <property type="entry name" value="CILIA- AND FLAGELLA-ASSOCIATED PROTEIN 251"/>
    <property type="match status" value="1"/>
</dbReference>
<keyword evidence="2" id="KW-0853">WD repeat</keyword>
<keyword evidence="3" id="KW-0677">Repeat</keyword>
<proteinExistence type="predicted"/>
<feature type="compositionally biased region" description="Basic and acidic residues" evidence="6">
    <location>
        <begin position="31"/>
        <end position="42"/>
    </location>
</feature>
<dbReference type="InterPro" id="IPR036322">
    <property type="entry name" value="WD40_repeat_dom_sf"/>
</dbReference>
<dbReference type="InterPro" id="IPR050630">
    <property type="entry name" value="WD_repeat_EMAP"/>
</dbReference>
<accession>A0A388KD52</accession>
<organism evidence="7 8">
    <name type="scientific">Chara braunii</name>
    <name type="common">Braun's stonewort</name>
    <dbReference type="NCBI Taxonomy" id="69332"/>
    <lineage>
        <taxon>Eukaryota</taxon>
        <taxon>Viridiplantae</taxon>
        <taxon>Streptophyta</taxon>
        <taxon>Charophyceae</taxon>
        <taxon>Charales</taxon>
        <taxon>Characeae</taxon>
        <taxon>Chara</taxon>
    </lineage>
</organism>
<dbReference type="OrthoDB" id="4899631at2759"/>
<sequence length="1041" mass="112801">MEEDEGVELVLEEFIRELEEEEAAELVEESEVPRERTKEEEEELRAAQQERMKSLASKCLTLEWVFGFSSSVINGVVDLSTTERSALCYVCGHVAIIYDRTTGQQIVLQGHHDAITCLSVNPGKTVVATADIGVNALLVIWSVDRGEALQVIPHGHTIGLVGLKISPDGETLVTLGAGGGFTGVGTQLQQLGVWQLEDVEGVINAHLLLLEDIKCSGEDLQTSIEFNHDQTMEFVTNGVGKVVFWKLSIEEEPGSRDRGVGGRAGGVGRAGGGDGGQIRKWIVAQCEARVITRHIKQSIAQILHSVFLPGGYRAVSSTMEGDLVLWDDPRSSSMVPQDNPLVRERHASKVLRLHNGPITVLARVARYIVTGGSDGYLRFYDSKLRLTAWFEEMDAGPITSISFGISLPREDDDTFLQFQVPDFLVATELGSILAMKGAYFDEMPGSASKKGKVIIRGYHESVVSICMHPSSPVFAMIGGLGLVQLYDYQNKTLMAEKTFVNLRGSSVAISPLADKLAAGFSNGALKVLSLESLEEVQSFRFTPSPIMYIAFSADGWRMATADGGMCVALLIYGHGKMGDKWEYVGKYRSHTGPIRGLQFAMDSRTHCRLFSVGEDGIVVDYDLEGSSTAGGVKLLGTVPISLLDLPAGLVFSPFLSKTLAAGRSAFSSAPTYEKPLLISDSSHRLRLVSIDDMKHVRTHLGPTYGGPITYMHPFEDPNNAKDTAQSNKFYMAFGCRERVAGLLRLPLDDDPTQSMAVVAHSGPLTSIGVSWDSLYMATGGGADRLIKLWKINTAAFEQLLELKENSPGKFGMLLSSVGGGLMNEAQILQEIRDYFYCTQIRSQGEETTADRNITGLVKVSDIPDLMRALGYYPSDAEITELKLEIQRKMNPLKKGTSRVGTRMMIPPSGSTISTSSSKTSVPSTLMPGSPGQGLNLIPSANLLSLDFSQFLSLFINYKPVNGVTKADILKALEDLGGDTVGGKLTRDSLIRALLEEGEQMTLEELNACLTALAGRPVGAANLPQEIDASGFADILGLADTY</sequence>
<dbReference type="EMBL" id="BFEA01000094">
    <property type="protein sequence ID" value="GBG67926.1"/>
    <property type="molecule type" value="Genomic_DNA"/>
</dbReference>
<gene>
    <name evidence="7" type="ORF">CBR_g1046</name>
</gene>
<feature type="region of interest" description="Disordered" evidence="6">
    <location>
        <begin position="896"/>
        <end position="927"/>
    </location>
</feature>
<evidence type="ECO:0000256" key="2">
    <source>
        <dbReference type="ARBA" id="ARBA00022574"/>
    </source>
</evidence>
<feature type="compositionally biased region" description="Low complexity" evidence="6">
    <location>
        <begin position="906"/>
        <end position="924"/>
    </location>
</feature>
<evidence type="ECO:0000256" key="1">
    <source>
        <dbReference type="ARBA" id="ARBA00004138"/>
    </source>
</evidence>
<dbReference type="OMA" id="YYAQIRA"/>
<comment type="caution">
    <text evidence="7">The sequence shown here is derived from an EMBL/GenBank/DDBJ whole genome shotgun (WGS) entry which is preliminary data.</text>
</comment>
<dbReference type="InterPro" id="IPR015943">
    <property type="entry name" value="WD40/YVTN_repeat-like_dom_sf"/>
</dbReference>
<reference evidence="7 8" key="1">
    <citation type="journal article" date="2018" name="Cell">
        <title>The Chara Genome: Secondary Complexity and Implications for Plant Terrestrialization.</title>
        <authorList>
            <person name="Nishiyama T."/>
            <person name="Sakayama H."/>
            <person name="Vries J.D."/>
            <person name="Buschmann H."/>
            <person name="Saint-Marcoux D."/>
            <person name="Ullrich K.K."/>
            <person name="Haas F.B."/>
            <person name="Vanderstraeten L."/>
            <person name="Becker D."/>
            <person name="Lang D."/>
            <person name="Vosolsobe S."/>
            <person name="Rombauts S."/>
            <person name="Wilhelmsson P.K.I."/>
            <person name="Janitza P."/>
            <person name="Kern R."/>
            <person name="Heyl A."/>
            <person name="Rumpler F."/>
            <person name="Villalobos L.I.A.C."/>
            <person name="Clay J.M."/>
            <person name="Skokan R."/>
            <person name="Toyoda A."/>
            <person name="Suzuki Y."/>
            <person name="Kagoshima H."/>
            <person name="Schijlen E."/>
            <person name="Tajeshwar N."/>
            <person name="Catarino B."/>
            <person name="Hetherington A.J."/>
            <person name="Saltykova A."/>
            <person name="Bonnot C."/>
            <person name="Breuninger H."/>
            <person name="Symeonidi A."/>
            <person name="Radhakrishnan G.V."/>
            <person name="Van Nieuwerburgh F."/>
            <person name="Deforce D."/>
            <person name="Chang C."/>
            <person name="Karol K.G."/>
            <person name="Hedrich R."/>
            <person name="Ulvskov P."/>
            <person name="Glockner G."/>
            <person name="Delwiche C.F."/>
            <person name="Petrasek J."/>
            <person name="Van de Peer Y."/>
            <person name="Friml J."/>
            <person name="Beilby M."/>
            <person name="Dolan L."/>
            <person name="Kohara Y."/>
            <person name="Sugano S."/>
            <person name="Fujiyama A."/>
            <person name="Delaux P.-M."/>
            <person name="Quint M."/>
            <person name="TheiBen G."/>
            <person name="Hagemann M."/>
            <person name="Harholt J."/>
            <person name="Dunand C."/>
            <person name="Zachgo S."/>
            <person name="Langdale J."/>
            <person name="Maumus F."/>
            <person name="Straeten D.V.D."/>
            <person name="Gould S.B."/>
            <person name="Rensing S.A."/>
        </authorList>
    </citation>
    <scope>NUCLEOTIDE SEQUENCE [LARGE SCALE GENOMIC DNA]</scope>
    <source>
        <strain evidence="7 8">S276</strain>
    </source>
</reference>
<dbReference type="STRING" id="69332.A0A388KD52"/>
<dbReference type="SUPFAM" id="SSF50978">
    <property type="entry name" value="WD40 repeat-like"/>
    <property type="match status" value="3"/>
</dbReference>